<reference evidence="3" key="1">
    <citation type="submission" date="2018-11" db="EMBL/GenBank/DDBJ databases">
        <authorList>
            <consortium name="Genoscope - CEA"/>
            <person name="William W."/>
        </authorList>
    </citation>
    <scope>NUCLEOTIDE SEQUENCE</scope>
</reference>
<feature type="compositionally biased region" description="Basic and acidic residues" evidence="1">
    <location>
        <begin position="14"/>
        <end position="24"/>
    </location>
</feature>
<dbReference type="EMBL" id="LR031879">
    <property type="protein sequence ID" value="VDD57414.1"/>
    <property type="molecule type" value="Genomic_DNA"/>
</dbReference>
<dbReference type="PANTHER" id="PTHR34357:SF13">
    <property type="entry name" value="GCK DOMAIN-CONTAINING PROTEIN"/>
    <property type="match status" value="1"/>
</dbReference>
<accession>A0A3P6GEU2</accession>
<name>A0A3P6GEU2_BRAOL</name>
<sequence>MGNFVSNSQNNNQHESRDDVSLRSKESQYRGKLWECMKAHSDYYQPIIAAVESAKKAVRKEAQAVVAPSSVGRDVMEWRKDPKVREEVDKYYDFMERGACKESWIALAQCWYAADCAKEDKNKLMFMLCECVEAHSDYYHPVLEPASKVAEEQLFKELDAFVLTSSDQPKVGEDELTERILEFMNGGDCKESFTPWLDIIIEEAEAEAAASS</sequence>
<gene>
    <name evidence="3" type="ORF">BOLC8T50643H</name>
</gene>
<proteinExistence type="predicted"/>
<feature type="domain" description="GCK" evidence="2">
    <location>
        <begin position="85"/>
        <end position="158"/>
    </location>
</feature>
<feature type="compositionally biased region" description="Polar residues" evidence="1">
    <location>
        <begin position="1"/>
        <end position="13"/>
    </location>
</feature>
<dbReference type="SMART" id="SM01227">
    <property type="entry name" value="GCK"/>
    <property type="match status" value="2"/>
</dbReference>
<feature type="domain" description="GCK" evidence="2">
    <location>
        <begin position="13"/>
        <end position="62"/>
    </location>
</feature>
<dbReference type="AlphaFoldDB" id="A0A3P6GEU2"/>
<evidence type="ECO:0000259" key="2">
    <source>
        <dbReference type="SMART" id="SM01227"/>
    </source>
</evidence>
<evidence type="ECO:0000313" key="3">
    <source>
        <dbReference type="EMBL" id="VDD57414.1"/>
    </source>
</evidence>
<feature type="region of interest" description="Disordered" evidence="1">
    <location>
        <begin position="1"/>
        <end position="24"/>
    </location>
</feature>
<dbReference type="PANTHER" id="PTHR34357">
    <property type="entry name" value="F7A19.14 PROTEIN-RELATED"/>
    <property type="match status" value="1"/>
</dbReference>
<dbReference type="InterPro" id="IPR012891">
    <property type="entry name" value="GCK_dom"/>
</dbReference>
<protein>
    <recommendedName>
        <fullName evidence="2">GCK domain-containing protein</fullName>
    </recommendedName>
</protein>
<dbReference type="Pfam" id="PF07802">
    <property type="entry name" value="GCK"/>
    <property type="match status" value="2"/>
</dbReference>
<evidence type="ECO:0000256" key="1">
    <source>
        <dbReference type="SAM" id="MobiDB-lite"/>
    </source>
</evidence>
<organism evidence="3">
    <name type="scientific">Brassica oleracea</name>
    <name type="common">Wild cabbage</name>
    <dbReference type="NCBI Taxonomy" id="3712"/>
    <lineage>
        <taxon>Eukaryota</taxon>
        <taxon>Viridiplantae</taxon>
        <taxon>Streptophyta</taxon>
        <taxon>Embryophyta</taxon>
        <taxon>Tracheophyta</taxon>
        <taxon>Spermatophyta</taxon>
        <taxon>Magnoliopsida</taxon>
        <taxon>eudicotyledons</taxon>
        <taxon>Gunneridae</taxon>
        <taxon>Pentapetalae</taxon>
        <taxon>rosids</taxon>
        <taxon>malvids</taxon>
        <taxon>Brassicales</taxon>
        <taxon>Brassicaceae</taxon>
        <taxon>Brassiceae</taxon>
        <taxon>Brassica</taxon>
    </lineage>
</organism>